<dbReference type="GO" id="GO:0006520">
    <property type="term" value="P:amino acid metabolic process"/>
    <property type="evidence" value="ECO:0007669"/>
    <property type="project" value="TreeGrafter"/>
</dbReference>
<dbReference type="Pfam" id="PF00155">
    <property type="entry name" value="Aminotran_1_2"/>
    <property type="match status" value="1"/>
</dbReference>
<dbReference type="InterPro" id="IPR050478">
    <property type="entry name" value="Ethylene_sulfur-biosynth"/>
</dbReference>
<feature type="compositionally biased region" description="Low complexity" evidence="2">
    <location>
        <begin position="425"/>
        <end position="435"/>
    </location>
</feature>
<evidence type="ECO:0000313" key="4">
    <source>
        <dbReference type="EMBL" id="GGN04142.1"/>
    </source>
</evidence>
<dbReference type="InterPro" id="IPR015422">
    <property type="entry name" value="PyrdxlP-dep_Trfase_small"/>
</dbReference>
<dbReference type="GO" id="GO:0008483">
    <property type="term" value="F:transaminase activity"/>
    <property type="evidence" value="ECO:0007669"/>
    <property type="project" value="UniProtKB-KW"/>
</dbReference>
<accession>A0A917XBZ5</accession>
<evidence type="ECO:0000313" key="5">
    <source>
        <dbReference type="Proteomes" id="UP000653411"/>
    </source>
</evidence>
<evidence type="ECO:0000259" key="3">
    <source>
        <dbReference type="Pfam" id="PF00155"/>
    </source>
</evidence>
<keyword evidence="4" id="KW-0808">Transferase</keyword>
<dbReference type="Gene3D" id="3.90.1150.10">
    <property type="entry name" value="Aspartate Aminotransferase, domain 1"/>
    <property type="match status" value="1"/>
</dbReference>
<evidence type="ECO:0000256" key="1">
    <source>
        <dbReference type="ARBA" id="ARBA00022898"/>
    </source>
</evidence>
<keyword evidence="1" id="KW-0663">Pyridoxal phosphate</keyword>
<dbReference type="Gene3D" id="3.40.640.10">
    <property type="entry name" value="Type I PLP-dependent aspartate aminotransferase-like (Major domain)"/>
    <property type="match status" value="1"/>
</dbReference>
<feature type="domain" description="Aminotransferase class I/classII large" evidence="3">
    <location>
        <begin position="73"/>
        <end position="406"/>
    </location>
</feature>
<organism evidence="4 5">
    <name type="scientific">Streptomyces fuscichromogenes</name>
    <dbReference type="NCBI Taxonomy" id="1324013"/>
    <lineage>
        <taxon>Bacteria</taxon>
        <taxon>Bacillati</taxon>
        <taxon>Actinomycetota</taxon>
        <taxon>Actinomycetes</taxon>
        <taxon>Kitasatosporales</taxon>
        <taxon>Streptomycetaceae</taxon>
        <taxon>Streptomyces</taxon>
    </lineage>
</organism>
<protein>
    <submittedName>
        <fullName evidence="4">Aminotransferase</fullName>
    </submittedName>
</protein>
<dbReference type="AlphaFoldDB" id="A0A917XBZ5"/>
<gene>
    <name evidence="4" type="ORF">GCM10011578_027240</name>
</gene>
<keyword evidence="4" id="KW-0032">Aminotransferase</keyword>
<proteinExistence type="predicted"/>
<dbReference type="Proteomes" id="UP000653411">
    <property type="component" value="Unassembled WGS sequence"/>
</dbReference>
<reference evidence="4" key="1">
    <citation type="journal article" date="2014" name="Int. J. Syst. Evol. Microbiol.">
        <title>Complete genome sequence of Corynebacterium casei LMG S-19264T (=DSM 44701T), isolated from a smear-ripened cheese.</title>
        <authorList>
            <consortium name="US DOE Joint Genome Institute (JGI-PGF)"/>
            <person name="Walter F."/>
            <person name="Albersmeier A."/>
            <person name="Kalinowski J."/>
            <person name="Ruckert C."/>
        </authorList>
    </citation>
    <scope>NUCLEOTIDE SEQUENCE</scope>
    <source>
        <strain evidence="4">CGMCC 4.7110</strain>
    </source>
</reference>
<sequence>MTPAPRTPRISRQAARLVAGSPAIAEAHFRAEALPYHPRLRPDGWLNLGTAENRLVQDLHTGPPPRPLTARDTRYAPLYGTPELRGHLARHLAGLAGGPVDPEDLVVVAGATAALDVAATALCDPGEAIVVPTPCYGAFDTDLGGRSGARLLPAPPDPEDGHALCVRSVDRTLAEARRDGVAVRAVALASPGNPTGQVHSAAELRELAEVAARHGVDVVADEIYAGSVFGPRPFTSLRTVAAEPARVHTVWGFAKDFGLPGFKAGVLHTTDPRIRAAARALAYFAPVSTHTQTHLTGLLADPARVRAFLAENRRRLGASHARAAALLDAFGIPYVPARAGCSVWADLAAWLPRPGFAGERALWREILDRTHVSILPGEAFHAPRPGWFRVCHSLDAALVEEALTRLGRLLTPKGAPHVDARHRPAAPAGPARPLV</sequence>
<dbReference type="SUPFAM" id="SSF53383">
    <property type="entry name" value="PLP-dependent transferases"/>
    <property type="match status" value="1"/>
</dbReference>
<feature type="region of interest" description="Disordered" evidence="2">
    <location>
        <begin position="414"/>
        <end position="435"/>
    </location>
</feature>
<dbReference type="InterPro" id="IPR004839">
    <property type="entry name" value="Aminotransferase_I/II_large"/>
</dbReference>
<dbReference type="InterPro" id="IPR015421">
    <property type="entry name" value="PyrdxlP-dep_Trfase_major"/>
</dbReference>
<dbReference type="PRINTS" id="PR00753">
    <property type="entry name" value="ACCSYNTHASE"/>
</dbReference>
<dbReference type="InterPro" id="IPR015424">
    <property type="entry name" value="PyrdxlP-dep_Trfase"/>
</dbReference>
<dbReference type="PANTHER" id="PTHR43795">
    <property type="entry name" value="BIFUNCTIONAL ASPARTATE AMINOTRANSFERASE AND GLUTAMATE/ASPARTATE-PREPHENATE AMINOTRANSFERASE-RELATED"/>
    <property type="match status" value="1"/>
</dbReference>
<keyword evidence="5" id="KW-1185">Reference proteome</keyword>
<comment type="caution">
    <text evidence="4">The sequence shown here is derived from an EMBL/GenBank/DDBJ whole genome shotgun (WGS) entry which is preliminary data.</text>
</comment>
<name>A0A917XBZ5_9ACTN</name>
<reference evidence="4" key="2">
    <citation type="submission" date="2020-09" db="EMBL/GenBank/DDBJ databases">
        <authorList>
            <person name="Sun Q."/>
            <person name="Zhou Y."/>
        </authorList>
    </citation>
    <scope>NUCLEOTIDE SEQUENCE</scope>
    <source>
        <strain evidence="4">CGMCC 4.7110</strain>
    </source>
</reference>
<dbReference type="GO" id="GO:0030170">
    <property type="term" value="F:pyridoxal phosphate binding"/>
    <property type="evidence" value="ECO:0007669"/>
    <property type="project" value="InterPro"/>
</dbReference>
<evidence type="ECO:0000256" key="2">
    <source>
        <dbReference type="SAM" id="MobiDB-lite"/>
    </source>
</evidence>
<dbReference type="CDD" id="cd00609">
    <property type="entry name" value="AAT_like"/>
    <property type="match status" value="1"/>
</dbReference>
<dbReference type="EMBL" id="BMML01000005">
    <property type="protein sequence ID" value="GGN04142.1"/>
    <property type="molecule type" value="Genomic_DNA"/>
</dbReference>
<dbReference type="RefSeq" id="WP_189262921.1">
    <property type="nucleotide sequence ID" value="NZ_BMML01000005.1"/>
</dbReference>
<dbReference type="PANTHER" id="PTHR43795:SF39">
    <property type="entry name" value="AMINOTRANSFERASE CLASS I_CLASSII DOMAIN-CONTAINING PROTEIN"/>
    <property type="match status" value="1"/>
</dbReference>